<dbReference type="GO" id="GO:0004672">
    <property type="term" value="F:protein kinase activity"/>
    <property type="evidence" value="ECO:0007669"/>
    <property type="project" value="UniProtKB-ARBA"/>
</dbReference>
<organism evidence="3 4">
    <name type="scientific">Methylobacterium soli</name>
    <dbReference type="NCBI Taxonomy" id="553447"/>
    <lineage>
        <taxon>Bacteria</taxon>
        <taxon>Pseudomonadati</taxon>
        <taxon>Pseudomonadota</taxon>
        <taxon>Alphaproteobacteria</taxon>
        <taxon>Hyphomicrobiales</taxon>
        <taxon>Methylobacteriaceae</taxon>
        <taxon>Methylobacterium</taxon>
    </lineage>
</organism>
<dbReference type="InterPro" id="IPR008207">
    <property type="entry name" value="Sig_transdc_His_kin_Hpt_dom"/>
</dbReference>
<accession>A0A6L3SWZ1</accession>
<evidence type="ECO:0000313" key="4">
    <source>
        <dbReference type="Proteomes" id="UP000474159"/>
    </source>
</evidence>
<sequence>MNPAIDRAHLAAQTGGDGELAQEVLGLFARQCRELLPRIVDAAGDARARADLAHTLKGSALGVGAVAVARASGLVEDALRRGDPATRSIGGLEECVSAAIDEIVSA</sequence>
<keyword evidence="1" id="KW-0902">Two-component regulatory system</keyword>
<dbReference type="Gene3D" id="1.20.120.160">
    <property type="entry name" value="HPT domain"/>
    <property type="match status" value="1"/>
</dbReference>
<proteinExistence type="predicted"/>
<evidence type="ECO:0000313" key="3">
    <source>
        <dbReference type="EMBL" id="KAB1078428.1"/>
    </source>
</evidence>
<dbReference type="InterPro" id="IPR036641">
    <property type="entry name" value="HPT_dom_sf"/>
</dbReference>
<name>A0A6L3SWZ1_9HYPH</name>
<keyword evidence="3" id="KW-0808">Transferase</keyword>
<dbReference type="RefSeq" id="WP_151001047.1">
    <property type="nucleotide sequence ID" value="NZ_BPQY01000445.1"/>
</dbReference>
<dbReference type="EMBL" id="VZZK01000014">
    <property type="protein sequence ID" value="KAB1078428.1"/>
    <property type="molecule type" value="Genomic_DNA"/>
</dbReference>
<feature type="domain" description="HPt" evidence="2">
    <location>
        <begin position="23"/>
        <end position="97"/>
    </location>
</feature>
<reference evidence="3 4" key="1">
    <citation type="submission" date="2019-09" db="EMBL/GenBank/DDBJ databases">
        <title>YIM 48816 draft genome.</title>
        <authorList>
            <person name="Jiang L."/>
        </authorList>
    </citation>
    <scope>NUCLEOTIDE SEQUENCE [LARGE SCALE GENOMIC DNA]</scope>
    <source>
        <strain evidence="3 4">YIM 48816</strain>
    </source>
</reference>
<keyword evidence="4" id="KW-1185">Reference proteome</keyword>
<dbReference type="Pfam" id="PF01627">
    <property type="entry name" value="Hpt"/>
    <property type="match status" value="1"/>
</dbReference>
<keyword evidence="3" id="KW-0418">Kinase</keyword>
<gene>
    <name evidence="3" type="ORF">F6X53_15230</name>
</gene>
<comment type="caution">
    <text evidence="3">The sequence shown here is derived from an EMBL/GenBank/DDBJ whole genome shotgun (WGS) entry which is preliminary data.</text>
</comment>
<evidence type="ECO:0000256" key="1">
    <source>
        <dbReference type="ARBA" id="ARBA00023012"/>
    </source>
</evidence>
<dbReference type="AlphaFoldDB" id="A0A6L3SWZ1"/>
<protein>
    <submittedName>
        <fullName evidence="3">Histidine kinase</fullName>
    </submittedName>
</protein>
<dbReference type="GO" id="GO:0000160">
    <property type="term" value="P:phosphorelay signal transduction system"/>
    <property type="evidence" value="ECO:0007669"/>
    <property type="project" value="UniProtKB-KW"/>
</dbReference>
<evidence type="ECO:0000259" key="2">
    <source>
        <dbReference type="Pfam" id="PF01627"/>
    </source>
</evidence>
<dbReference type="OrthoDB" id="8454588at2"/>
<dbReference type="SUPFAM" id="SSF47226">
    <property type="entry name" value="Histidine-containing phosphotransfer domain, HPT domain"/>
    <property type="match status" value="1"/>
</dbReference>
<dbReference type="Proteomes" id="UP000474159">
    <property type="component" value="Unassembled WGS sequence"/>
</dbReference>